<reference evidence="3" key="1">
    <citation type="journal article" date="2017" name="Parasit. Vectors">
        <title>Sialotranscriptomics of Rhipicephalus zambeziensis reveals intricate expression profiles of secretory proteins and suggests tight temporal transcriptional regulation during blood-feeding.</title>
        <authorList>
            <person name="de Castro M.H."/>
            <person name="de Klerk D."/>
            <person name="Pienaar R."/>
            <person name="Rees D.J.G."/>
            <person name="Mans B.J."/>
        </authorList>
    </citation>
    <scope>NUCLEOTIDE SEQUENCE</scope>
    <source>
        <tissue evidence="3">Salivary glands</tissue>
    </source>
</reference>
<evidence type="ECO:0000313" key="3">
    <source>
        <dbReference type="EMBL" id="MAA14644.1"/>
    </source>
</evidence>
<dbReference type="AlphaFoldDB" id="A0A224YL00"/>
<proteinExistence type="predicted"/>
<evidence type="ECO:0000256" key="1">
    <source>
        <dbReference type="SAM" id="Phobius"/>
    </source>
</evidence>
<evidence type="ECO:0000256" key="2">
    <source>
        <dbReference type="SAM" id="SignalP"/>
    </source>
</evidence>
<name>A0A224YL00_9ACAR</name>
<dbReference type="EMBL" id="GFPF01003498">
    <property type="protein sequence ID" value="MAA14644.1"/>
    <property type="molecule type" value="Transcribed_RNA"/>
</dbReference>
<keyword evidence="1" id="KW-0812">Transmembrane</keyword>
<feature type="chain" id="PRO_5013302219" description="Lipocalin" evidence="2">
    <location>
        <begin position="20"/>
        <end position="122"/>
    </location>
</feature>
<organism evidence="3">
    <name type="scientific">Rhipicephalus zambeziensis</name>
    <dbReference type="NCBI Taxonomy" id="60191"/>
    <lineage>
        <taxon>Eukaryota</taxon>
        <taxon>Metazoa</taxon>
        <taxon>Ecdysozoa</taxon>
        <taxon>Arthropoda</taxon>
        <taxon>Chelicerata</taxon>
        <taxon>Arachnida</taxon>
        <taxon>Acari</taxon>
        <taxon>Parasitiformes</taxon>
        <taxon>Ixodida</taxon>
        <taxon>Ixodoidea</taxon>
        <taxon>Ixodidae</taxon>
        <taxon>Rhipicephalinae</taxon>
        <taxon>Rhipicephalus</taxon>
        <taxon>Rhipicephalus</taxon>
    </lineage>
</organism>
<feature type="signal peptide" evidence="2">
    <location>
        <begin position="1"/>
        <end position="19"/>
    </location>
</feature>
<protein>
    <recommendedName>
        <fullName evidence="4">Lipocalin</fullName>
    </recommendedName>
</protein>
<accession>A0A224YL00</accession>
<sequence length="122" mass="13891">MELLRLCLMLCIFMPALVADLESVVIPPSCLQAKLSFNPSTWASLYKCNTTLFLHGAVPSTLFLISSIVESQCHLFTTLFKSVRNLVVLSIFALLVYYGILLFERLFSFKMCSYFRIPIYGF</sequence>
<evidence type="ECO:0008006" key="4">
    <source>
        <dbReference type="Google" id="ProtNLM"/>
    </source>
</evidence>
<keyword evidence="1" id="KW-0472">Membrane</keyword>
<feature type="transmembrane region" description="Helical" evidence="1">
    <location>
        <begin position="86"/>
        <end position="107"/>
    </location>
</feature>
<keyword evidence="2" id="KW-0732">Signal</keyword>
<keyword evidence="1" id="KW-1133">Transmembrane helix</keyword>